<organism evidence="12 13">
    <name type="scientific">Methanolobus tindarius DSM 2278</name>
    <dbReference type="NCBI Taxonomy" id="1090322"/>
    <lineage>
        <taxon>Archaea</taxon>
        <taxon>Methanobacteriati</taxon>
        <taxon>Methanobacteriota</taxon>
        <taxon>Stenosarchaea group</taxon>
        <taxon>Methanomicrobia</taxon>
        <taxon>Methanosarcinales</taxon>
        <taxon>Methanosarcinaceae</taxon>
        <taxon>Methanolobus</taxon>
    </lineage>
</organism>
<comment type="cofactor">
    <cofactor evidence="9">
        <name>Mn(2+)</name>
        <dbReference type="ChEBI" id="CHEBI:29035"/>
    </cofactor>
    <text evidence="9">Binds 2 manganese ions per subunit.</text>
</comment>
<dbReference type="InterPro" id="IPR050535">
    <property type="entry name" value="DNA_Repair-Maintenance_Comp"/>
</dbReference>
<feature type="compositionally biased region" description="Polar residues" evidence="10">
    <location>
        <begin position="391"/>
        <end position="403"/>
    </location>
</feature>
<dbReference type="InterPro" id="IPR032885">
    <property type="entry name" value="Mre11_archaea-type"/>
</dbReference>
<evidence type="ECO:0000256" key="2">
    <source>
        <dbReference type="ARBA" id="ARBA00022723"/>
    </source>
</evidence>
<accession>W9DXY9</accession>
<name>W9DXY9_METTI</name>
<dbReference type="RefSeq" id="WP_023845421.1">
    <property type="nucleotide sequence ID" value="NZ_AZAJ01000001.1"/>
</dbReference>
<comment type="caution">
    <text evidence="9">Lacks conserved residue(s) required for the propagation of feature annotation.</text>
</comment>
<dbReference type="InterPro" id="IPR004843">
    <property type="entry name" value="Calcineurin-like_PHP"/>
</dbReference>
<dbReference type="Proteomes" id="UP000019483">
    <property type="component" value="Unassembled WGS sequence"/>
</dbReference>
<dbReference type="GO" id="GO:0045027">
    <property type="term" value="F:DNA end binding"/>
    <property type="evidence" value="ECO:0007669"/>
    <property type="project" value="UniProtKB-UniRule"/>
</dbReference>
<dbReference type="EMBL" id="AZAJ01000001">
    <property type="protein sequence ID" value="ETA68286.1"/>
    <property type="molecule type" value="Genomic_DNA"/>
</dbReference>
<evidence type="ECO:0000313" key="13">
    <source>
        <dbReference type="Proteomes" id="UP000019483"/>
    </source>
</evidence>
<evidence type="ECO:0000313" key="12">
    <source>
        <dbReference type="EMBL" id="ETA68286.1"/>
    </source>
</evidence>
<dbReference type="HAMAP" id="MF_02044">
    <property type="entry name" value="Mre11"/>
    <property type="match status" value="1"/>
</dbReference>
<dbReference type="GO" id="GO:0000403">
    <property type="term" value="F:Y-form DNA binding"/>
    <property type="evidence" value="ECO:0007669"/>
    <property type="project" value="UniProtKB-UniRule"/>
</dbReference>
<evidence type="ECO:0000256" key="6">
    <source>
        <dbReference type="ARBA" id="ARBA00022839"/>
    </source>
</evidence>
<evidence type="ECO:0000256" key="8">
    <source>
        <dbReference type="ARBA" id="ARBA00023211"/>
    </source>
</evidence>
<dbReference type="STRING" id="1090322.MettiDRAFT_1744"/>
<dbReference type="GO" id="GO:0006302">
    <property type="term" value="P:double-strand break repair"/>
    <property type="evidence" value="ECO:0007669"/>
    <property type="project" value="UniProtKB-UniRule"/>
</dbReference>
<dbReference type="PANTHER" id="PTHR30337">
    <property type="entry name" value="COMPONENT OF ATP-DEPENDENT DSDNA EXONUCLEASE"/>
    <property type="match status" value="1"/>
</dbReference>
<keyword evidence="7 9" id="KW-0234">DNA repair</keyword>
<keyword evidence="8 9" id="KW-0464">Manganese</keyword>
<gene>
    <name evidence="9" type="primary">mre11</name>
    <name evidence="12" type="ORF">MettiDRAFT_1744</name>
</gene>
<feature type="region of interest" description="Disordered" evidence="10">
    <location>
        <begin position="391"/>
        <end position="504"/>
    </location>
</feature>
<dbReference type="InterPro" id="IPR041796">
    <property type="entry name" value="Mre11_N"/>
</dbReference>
<proteinExistence type="inferred from homology"/>
<feature type="binding site" evidence="9">
    <location>
        <position position="155"/>
    </location>
    <ligand>
        <name>Mn(2+)</name>
        <dbReference type="ChEBI" id="CHEBI:29035"/>
        <label>2</label>
    </ligand>
</feature>
<feature type="compositionally biased region" description="Basic and acidic residues" evidence="10">
    <location>
        <begin position="461"/>
        <end position="494"/>
    </location>
</feature>
<feature type="compositionally biased region" description="Polar residues" evidence="10">
    <location>
        <begin position="432"/>
        <end position="457"/>
    </location>
</feature>
<feature type="binding site" evidence="9">
    <location>
        <position position="188"/>
    </location>
    <ligand>
        <name>Mn(2+)</name>
        <dbReference type="ChEBI" id="CHEBI:29035"/>
        <label>1</label>
    </ligand>
</feature>
<dbReference type="EC" id="3.1.-.-" evidence="9"/>
<feature type="binding site" evidence="9">
    <location>
        <position position="13"/>
    </location>
    <ligand>
        <name>Mn(2+)</name>
        <dbReference type="ChEBI" id="CHEBI:29035"/>
        <label>1</label>
    </ligand>
</feature>
<evidence type="ECO:0000259" key="11">
    <source>
        <dbReference type="Pfam" id="PF00149"/>
    </source>
</evidence>
<dbReference type="AlphaFoldDB" id="W9DXY9"/>
<feature type="binding site" evidence="9">
    <location>
        <position position="87"/>
    </location>
    <ligand>
        <name>Mn(2+)</name>
        <dbReference type="ChEBI" id="CHEBI:29035"/>
        <label>2</label>
    </ligand>
</feature>
<dbReference type="InterPro" id="IPR029052">
    <property type="entry name" value="Metallo-depent_PP-like"/>
</dbReference>
<keyword evidence="3 9" id="KW-0255">Endonuclease</keyword>
<comment type="caution">
    <text evidence="12">The sequence shown here is derived from an EMBL/GenBank/DDBJ whole genome shotgun (WGS) entry which is preliminary data.</text>
</comment>
<keyword evidence="6 9" id="KW-0269">Exonuclease</keyword>
<dbReference type="PANTHER" id="PTHR30337:SF0">
    <property type="entry name" value="NUCLEASE SBCCD SUBUNIT D"/>
    <property type="match status" value="1"/>
</dbReference>
<feature type="binding site" evidence="9">
    <location>
        <position position="52"/>
    </location>
    <ligand>
        <name>Mn(2+)</name>
        <dbReference type="ChEBI" id="CHEBI:29035"/>
        <label>1</label>
    </ligand>
</feature>
<keyword evidence="13" id="KW-1185">Reference proteome</keyword>
<comment type="function">
    <text evidence="9">Part of the Rad50/Mre11 complex, which is involved in the early steps of DNA double-strand break (DSB) repair. The complex may facilitate opening of the processed DNA ends to aid in the recruitment of HerA and NurA. Mre11 binds to DSB ends and has both double-stranded 3'-5' exonuclease activity and single-stranded endonuclease activity.</text>
</comment>
<dbReference type="GO" id="GO:0030145">
    <property type="term" value="F:manganese ion binding"/>
    <property type="evidence" value="ECO:0007669"/>
    <property type="project" value="UniProtKB-UniRule"/>
</dbReference>
<feature type="binding site" evidence="9">
    <location>
        <position position="11"/>
    </location>
    <ligand>
        <name>Mn(2+)</name>
        <dbReference type="ChEBI" id="CHEBI:29035"/>
        <label>1</label>
    </ligand>
</feature>
<evidence type="ECO:0000256" key="4">
    <source>
        <dbReference type="ARBA" id="ARBA00022763"/>
    </source>
</evidence>
<evidence type="ECO:0000256" key="7">
    <source>
        <dbReference type="ARBA" id="ARBA00023204"/>
    </source>
</evidence>
<keyword evidence="1 9" id="KW-0540">Nuclease</keyword>
<sequence>MDEIRIIHTGDTHLGYRQYHSDVRRKDFLNAFSAVVDDAVAMGVDAVIHAGDLFDSRNPTLDDILDAMGLFSRLKNAGIPLLAIVGNHESKQNTQWLDLYSSLGLVTRLSNEAYRLGNVAIYGIDSVAKTKIPLFDYSIFDGKDTDALYNLLVMHQLVKPFSFGEWDINEVIDKIPFDIHAVLLGDNHKYEITKVDDTWVTYPGSTERNSTSEREPRSYNIVTIKDSGIEISKRIIPTREFLFIPVNVNEGPNAIEDVFNAIMEHDIHDKVVFVELSGDVKARLDFSEIEKFLLSRGALVPGIKDLRAGVDTLNDPTLKVVFSDPDDVIKEEIRKMNLTSGGLLLDDMIRDSQIAKTRMGDEAEQKLGELLEKIDFTNPVPVSVPVDEMFSENTGEQEPQSIDESLVSDSAKEKVSNNISQHAERKPEPEVSGSNSDSLPEENVGQNGNEPVNNYGNVLQPEKEDSILSKDKTELSEPEKQSSSEKKKDDDTPKPRQYNLGDYL</sequence>
<evidence type="ECO:0000256" key="5">
    <source>
        <dbReference type="ARBA" id="ARBA00022801"/>
    </source>
</evidence>
<dbReference type="GO" id="GO:0004519">
    <property type="term" value="F:endonuclease activity"/>
    <property type="evidence" value="ECO:0007669"/>
    <property type="project" value="UniProtKB-UniRule"/>
</dbReference>
<dbReference type="SUPFAM" id="SSF56300">
    <property type="entry name" value="Metallo-dependent phosphatases"/>
    <property type="match status" value="1"/>
</dbReference>
<dbReference type="CDD" id="cd00840">
    <property type="entry name" value="MPP_Mre11_N"/>
    <property type="match status" value="1"/>
</dbReference>
<feature type="binding site" evidence="9">
    <location>
        <position position="52"/>
    </location>
    <ligand>
        <name>Mn(2+)</name>
        <dbReference type="ChEBI" id="CHEBI:29035"/>
        <label>2</label>
    </ligand>
</feature>
<keyword evidence="5 9" id="KW-0378">Hydrolase</keyword>
<evidence type="ECO:0000256" key="3">
    <source>
        <dbReference type="ARBA" id="ARBA00022759"/>
    </source>
</evidence>
<evidence type="ECO:0000256" key="1">
    <source>
        <dbReference type="ARBA" id="ARBA00022722"/>
    </source>
</evidence>
<feature type="domain" description="Calcineurin-like phosphoesterase" evidence="11">
    <location>
        <begin position="4"/>
        <end position="107"/>
    </location>
</feature>
<keyword evidence="4 9" id="KW-0227">DNA damage</keyword>
<comment type="activity regulation">
    <text evidence="9">Nuclease activity is regulated by Rad50.</text>
</comment>
<comment type="subunit">
    <text evidence="9">Homodimer. Forms a heterotetramer composed of two Mre11 subunits and two Rad50 subunits.</text>
</comment>
<protein>
    <recommendedName>
        <fullName evidence="9">DNA double-strand break repair protein Mre11</fullName>
        <ecNumber evidence="9">3.1.-.-</ecNumber>
    </recommendedName>
</protein>
<evidence type="ECO:0000256" key="10">
    <source>
        <dbReference type="SAM" id="MobiDB-lite"/>
    </source>
</evidence>
<feature type="active site" description="Proton donor" evidence="9">
    <location>
        <position position="88"/>
    </location>
</feature>
<dbReference type="Gene3D" id="3.60.21.10">
    <property type="match status" value="1"/>
</dbReference>
<dbReference type="GO" id="GO:0008408">
    <property type="term" value="F:3'-5' exonuclease activity"/>
    <property type="evidence" value="ECO:0007669"/>
    <property type="project" value="UniProtKB-UniRule"/>
</dbReference>
<evidence type="ECO:0000256" key="9">
    <source>
        <dbReference type="HAMAP-Rule" id="MF_02044"/>
    </source>
</evidence>
<comment type="similarity">
    <text evidence="9">Belongs to the MRE11/RAD32 family.</text>
</comment>
<dbReference type="Pfam" id="PF00149">
    <property type="entry name" value="Metallophos"/>
    <property type="match status" value="1"/>
</dbReference>
<keyword evidence="2 9" id="KW-0479">Metal-binding</keyword>
<reference evidence="12 13" key="1">
    <citation type="submission" date="2013-08" db="EMBL/GenBank/DDBJ databases">
        <authorList>
            <consortium name="DOE Joint Genome Institute"/>
            <person name="Eisen J."/>
            <person name="Huntemann M."/>
            <person name="Han J."/>
            <person name="Chen A."/>
            <person name="Kyrpides N."/>
            <person name="Mavromatis K."/>
            <person name="Markowitz V."/>
            <person name="Palaniappan K."/>
            <person name="Ivanova N."/>
            <person name="Schaumberg A."/>
            <person name="Pati A."/>
            <person name="Liolios K."/>
            <person name="Nordberg H.P."/>
            <person name="Cantor M.N."/>
            <person name="Hua S.X."/>
            <person name="Woyke T."/>
        </authorList>
    </citation>
    <scope>NUCLEOTIDE SEQUENCE [LARGE SCALE GENOMIC DNA]</scope>
    <source>
        <strain evidence="12 13">DSM 2278</strain>
    </source>
</reference>